<gene>
    <name evidence="4" type="ORF">EGS84_12820</name>
    <name evidence="3" type="ORF">I5687_01460</name>
</gene>
<proteinExistence type="predicted"/>
<reference evidence="4" key="2">
    <citation type="submission" date="2018-10" db="EMBL/GenBank/DDBJ databases">
        <title>FDA dAtabase for Regulatory Grade micrObial Sequences (FDA-ARGOS): Supporting development and validation of Infectious Disease Dx tests.</title>
        <authorList>
            <person name="Campos J."/>
            <person name="Goldberg B."/>
            <person name="Tallon L.J."/>
            <person name="Sadzewicz L."/>
            <person name="Zhao X."/>
            <person name="Vavikolanu K."/>
            <person name="Mehta A."/>
            <person name="Aluvathingal J."/>
            <person name="Nadendla S."/>
            <person name="Geyer C."/>
            <person name="Nandy P."/>
            <person name="Yan Y."/>
            <person name="Sichtig H."/>
        </authorList>
    </citation>
    <scope>NUCLEOTIDE SEQUENCE</scope>
    <source>
        <strain evidence="4">FDAARGOS_526</strain>
    </source>
</reference>
<dbReference type="RefSeq" id="WP_033559165.1">
    <property type="nucleotide sequence ID" value="NZ_ABTEQQ020000001.1"/>
</dbReference>
<sequence length="101" mass="10604">MKLFRKVNELISRASAYVLAPAMSVFAASPAFAEGFKPANTVMQKVALGLHGCAAITITVAVVWVGYKTLLNGQSLRDCVYIIIGSILIGGGSEFAALLIS</sequence>
<dbReference type="AlphaFoldDB" id="A0AAQ1A4R7"/>
<reference evidence="3" key="3">
    <citation type="submission" date="2020-11" db="EMBL/GenBank/DDBJ databases">
        <title>Enhanced detection system for hospital associated transmission using whole genome sequencing surveillance.</title>
        <authorList>
            <person name="Harrison L.H."/>
            <person name="Van Tyne D."/>
            <person name="Marsh J.W."/>
            <person name="Griffith M.P."/>
            <person name="Snyder D.J."/>
            <person name="Cooper V.S."/>
            <person name="Mustapha M."/>
        </authorList>
    </citation>
    <scope>NUCLEOTIDE SEQUENCE</scope>
    <source>
        <strain evidence="3">CB00014</strain>
    </source>
</reference>
<dbReference type="EMBL" id="JADVNV010000001">
    <property type="protein sequence ID" value="MBJ9866618.1"/>
    <property type="molecule type" value="Genomic_DNA"/>
</dbReference>
<comment type="caution">
    <text evidence="4">The sequence shown here is derived from an EMBL/GenBank/DDBJ whole genome shotgun (WGS) entry which is preliminary data.</text>
</comment>
<feature type="transmembrane region" description="Helical" evidence="1">
    <location>
        <begin position="49"/>
        <end position="67"/>
    </location>
</feature>
<feature type="transmembrane region" description="Helical" evidence="1">
    <location>
        <begin position="79"/>
        <end position="100"/>
    </location>
</feature>
<keyword evidence="1" id="KW-1133">Transmembrane helix</keyword>
<name>A0AAQ1A4R7_CITKO</name>
<evidence type="ECO:0000313" key="4">
    <source>
        <dbReference type="EMBL" id="RSC17759.1"/>
    </source>
</evidence>
<accession>A0AAQ1A4R7</accession>
<dbReference type="EMBL" id="RKIT01000002">
    <property type="protein sequence ID" value="RSC17759.1"/>
    <property type="molecule type" value="Genomic_DNA"/>
</dbReference>
<dbReference type="InterPro" id="IPR007039">
    <property type="entry name" value="TrbC/VirB2"/>
</dbReference>
<keyword evidence="2" id="KW-0732">Signal</keyword>
<organism evidence="4 5">
    <name type="scientific">Citrobacter koseri</name>
    <name type="common">Citrobacter diversus</name>
    <dbReference type="NCBI Taxonomy" id="545"/>
    <lineage>
        <taxon>Bacteria</taxon>
        <taxon>Pseudomonadati</taxon>
        <taxon>Pseudomonadota</taxon>
        <taxon>Gammaproteobacteria</taxon>
        <taxon>Enterobacterales</taxon>
        <taxon>Enterobacteriaceae</taxon>
        <taxon>Citrobacter</taxon>
    </lineage>
</organism>
<dbReference type="Pfam" id="PF04956">
    <property type="entry name" value="TrbC"/>
    <property type="match status" value="1"/>
</dbReference>
<evidence type="ECO:0000256" key="2">
    <source>
        <dbReference type="SAM" id="SignalP"/>
    </source>
</evidence>
<feature type="chain" id="PRO_5042800075" evidence="2">
    <location>
        <begin position="34"/>
        <end position="101"/>
    </location>
</feature>
<dbReference type="Proteomes" id="UP000282299">
    <property type="component" value="Unassembled WGS sequence"/>
</dbReference>
<evidence type="ECO:0000256" key="1">
    <source>
        <dbReference type="SAM" id="Phobius"/>
    </source>
</evidence>
<keyword evidence="1" id="KW-0812">Transmembrane</keyword>
<reference evidence="5" key="1">
    <citation type="submission" date="2018-10" db="EMBL/GenBank/DDBJ databases">
        <title>FDA dAtabase for Regulatory Grade micrObial Sequences (FDA-ARGOS): Supporting development and validation of Infectious Disease Dx tests.</title>
        <authorList>
            <person name="Goldberg B."/>
            <person name="Campos J."/>
            <person name="Tallon L."/>
            <person name="Sadzewicz L."/>
            <person name="Zhao X."/>
            <person name="Vavikolanu K."/>
            <person name="Mehta A."/>
            <person name="Aluvathingal J."/>
            <person name="Nadendla S."/>
            <person name="Geyer C."/>
            <person name="Nandy P."/>
            <person name="Yan Y."/>
            <person name="Sichtig H."/>
        </authorList>
    </citation>
    <scope>NUCLEOTIDE SEQUENCE [LARGE SCALE GENOMIC DNA]</scope>
    <source>
        <strain evidence="5">FDAARGOS_526</strain>
    </source>
</reference>
<evidence type="ECO:0000313" key="5">
    <source>
        <dbReference type="Proteomes" id="UP000282299"/>
    </source>
</evidence>
<protein>
    <submittedName>
        <fullName evidence="3">TrbC/VirB2 family protein</fullName>
    </submittedName>
    <submittedName>
        <fullName evidence="4">TriB protein</fullName>
    </submittedName>
</protein>
<evidence type="ECO:0000313" key="3">
    <source>
        <dbReference type="EMBL" id="MBJ9866618.1"/>
    </source>
</evidence>
<keyword evidence="1" id="KW-0472">Membrane</keyword>
<feature type="signal peptide" evidence="2">
    <location>
        <begin position="1"/>
        <end position="33"/>
    </location>
</feature>
<dbReference type="Proteomes" id="UP000807555">
    <property type="component" value="Unassembled WGS sequence"/>
</dbReference>